<dbReference type="GO" id="GO:0016740">
    <property type="term" value="F:transferase activity"/>
    <property type="evidence" value="ECO:0007669"/>
    <property type="project" value="UniProtKB-KW"/>
</dbReference>
<dbReference type="InterPro" id="IPR027417">
    <property type="entry name" value="P-loop_NTPase"/>
</dbReference>
<reference evidence="1" key="2">
    <citation type="journal article" date="2014" name="ISME J.">
        <title>Microbial stratification in low pH oxic and suboxic macroscopic growths along an acid mine drainage.</title>
        <authorList>
            <person name="Mendez-Garcia C."/>
            <person name="Mesa V."/>
            <person name="Sprenger R.R."/>
            <person name="Richter M."/>
            <person name="Diez M.S."/>
            <person name="Solano J."/>
            <person name="Bargiela R."/>
            <person name="Golyshina O.V."/>
            <person name="Manteca A."/>
            <person name="Ramos J.L."/>
            <person name="Gallego J.R."/>
            <person name="Llorente I."/>
            <person name="Martins Dos Santos V.A."/>
            <person name="Jensen O.N."/>
            <person name="Pelaez A.I."/>
            <person name="Sanchez J."/>
            <person name="Ferrer M."/>
        </authorList>
    </citation>
    <scope>NUCLEOTIDE SEQUENCE</scope>
</reference>
<name>T0Y3X2_9ZZZZ</name>
<reference evidence="1" key="1">
    <citation type="submission" date="2013-08" db="EMBL/GenBank/DDBJ databases">
        <authorList>
            <person name="Mendez C."/>
            <person name="Richter M."/>
            <person name="Ferrer M."/>
            <person name="Sanchez J."/>
        </authorList>
    </citation>
    <scope>NUCLEOTIDE SEQUENCE</scope>
</reference>
<protein>
    <submittedName>
        <fullName evidence="1">TPR domain/sulfotransferase domain protein</fullName>
    </submittedName>
</protein>
<comment type="caution">
    <text evidence="1">The sequence shown here is derived from an EMBL/GenBank/DDBJ whole genome shotgun (WGS) entry which is preliminary data.</text>
</comment>
<evidence type="ECO:0000313" key="1">
    <source>
        <dbReference type="EMBL" id="EQD29781.1"/>
    </source>
</evidence>
<feature type="non-terminal residue" evidence="1">
    <location>
        <position position="138"/>
    </location>
</feature>
<gene>
    <name evidence="1" type="ORF">B1A_20535</name>
</gene>
<dbReference type="Pfam" id="PF13469">
    <property type="entry name" value="Sulfotransfer_3"/>
    <property type="match status" value="1"/>
</dbReference>
<accession>T0Y3X2</accession>
<dbReference type="SUPFAM" id="SSF52540">
    <property type="entry name" value="P-loop containing nucleoside triphosphate hydrolases"/>
    <property type="match status" value="1"/>
</dbReference>
<keyword evidence="1" id="KW-0808">Transferase</keyword>
<organism evidence="1">
    <name type="scientific">mine drainage metagenome</name>
    <dbReference type="NCBI Taxonomy" id="410659"/>
    <lineage>
        <taxon>unclassified sequences</taxon>
        <taxon>metagenomes</taxon>
        <taxon>ecological metagenomes</taxon>
    </lineage>
</organism>
<dbReference type="Gene3D" id="3.40.50.300">
    <property type="entry name" value="P-loop containing nucleotide triphosphate hydrolases"/>
    <property type="match status" value="1"/>
</dbReference>
<dbReference type="EMBL" id="AUZX01015152">
    <property type="protein sequence ID" value="EQD29781.1"/>
    <property type="molecule type" value="Genomic_DNA"/>
</dbReference>
<sequence>MTRYEADAGTTGVDRYHLCFALGKALEDRGEYATAFQYYARGNELKRRECRYRPEFLENLARLQAATCTADFFAARRGWGCPDAAPIFIVGLPRAGSTLIEQILASHSAVDGTMELPDIAHLVFDLHDRTAPPDSPRY</sequence>
<proteinExistence type="predicted"/>
<dbReference type="AlphaFoldDB" id="T0Y3X2"/>